<evidence type="ECO:0000256" key="6">
    <source>
        <dbReference type="ARBA" id="ARBA00022741"/>
    </source>
</evidence>
<sequence length="367" mass="42366">MFIKELQLVNFRNYENLYITLSKGVNVFCGDNAQGKTNILEALYFCSLGKSHRTTKDKELIQWGKDNAYVKLNVERKPLDKKIEVKIFKQCKKGVSINSINIKKLSDLIGVLNVVMFSPEDLKIVKDSPSHRRKFIDMELCKLSKKYFYNLSQYKKVLEERNAALKKLKGESSILDIYDEQLSNLGSEIIKARLNYIEMLNEYGKKIHKDISRDKEVIHFDYISSLKKLEDLNVIENEFLNLLRKNRKKDIDSKVTSVGPHRDEFSIEINGVDTRSYGSQGQQRTSVLTIKFASLEIIKKVTNEYPILLLDDVLSELDLNRQRYILGSINKVQTLITCTGIMDINKQIGTNSRIFKVSEGKVEEMSK</sequence>
<evidence type="ECO:0000259" key="14">
    <source>
        <dbReference type="Pfam" id="PF02463"/>
    </source>
</evidence>
<comment type="subcellular location">
    <subcellularLocation>
        <location evidence="1 12 13">Cytoplasm</location>
    </subcellularLocation>
</comment>
<organism evidence="15 16">
    <name type="scientific">Clostridium collagenovorans DSM 3089</name>
    <dbReference type="NCBI Taxonomy" id="1121306"/>
    <lineage>
        <taxon>Bacteria</taxon>
        <taxon>Bacillati</taxon>
        <taxon>Bacillota</taxon>
        <taxon>Clostridia</taxon>
        <taxon>Eubacteriales</taxon>
        <taxon>Clostridiaceae</taxon>
        <taxon>Clostridium</taxon>
    </lineage>
</organism>
<evidence type="ECO:0000256" key="7">
    <source>
        <dbReference type="ARBA" id="ARBA00022763"/>
    </source>
</evidence>
<dbReference type="PANTHER" id="PTHR32182">
    <property type="entry name" value="DNA REPLICATION AND REPAIR PROTEIN RECF"/>
    <property type="match status" value="1"/>
</dbReference>
<evidence type="ECO:0000256" key="12">
    <source>
        <dbReference type="HAMAP-Rule" id="MF_00365"/>
    </source>
</evidence>
<dbReference type="InterPro" id="IPR003395">
    <property type="entry name" value="RecF/RecN/SMC_N"/>
</dbReference>
<dbReference type="InterPro" id="IPR042174">
    <property type="entry name" value="RecF_2"/>
</dbReference>
<evidence type="ECO:0000256" key="2">
    <source>
        <dbReference type="ARBA" id="ARBA00008016"/>
    </source>
</evidence>
<reference evidence="15 16" key="1">
    <citation type="submission" date="2016-11" db="EMBL/GenBank/DDBJ databases">
        <authorList>
            <person name="Jaros S."/>
            <person name="Januszkiewicz K."/>
            <person name="Wedrychowicz H."/>
        </authorList>
    </citation>
    <scope>NUCLEOTIDE SEQUENCE [LARGE SCALE GENOMIC DNA]</scope>
    <source>
        <strain evidence="15 16">DSM 3089</strain>
    </source>
</reference>
<comment type="similarity">
    <text evidence="2 12 13">Belongs to the RecF family.</text>
</comment>
<accession>A0A1M5YH47</accession>
<dbReference type="CDD" id="cd03242">
    <property type="entry name" value="ABC_RecF"/>
    <property type="match status" value="1"/>
</dbReference>
<evidence type="ECO:0000256" key="3">
    <source>
        <dbReference type="ARBA" id="ARBA00020170"/>
    </source>
</evidence>
<dbReference type="GO" id="GO:0006260">
    <property type="term" value="P:DNA replication"/>
    <property type="evidence" value="ECO:0007669"/>
    <property type="project" value="UniProtKB-UniRule"/>
</dbReference>
<dbReference type="Gene3D" id="1.20.1050.90">
    <property type="entry name" value="RecF/RecN/SMC, N-terminal domain"/>
    <property type="match status" value="1"/>
</dbReference>
<dbReference type="InterPro" id="IPR018078">
    <property type="entry name" value="DNA-binding_RecF_CS"/>
</dbReference>
<dbReference type="GO" id="GO:0009432">
    <property type="term" value="P:SOS response"/>
    <property type="evidence" value="ECO:0007669"/>
    <property type="project" value="UniProtKB-UniRule"/>
</dbReference>
<protein>
    <recommendedName>
        <fullName evidence="3 12">DNA replication and repair protein RecF</fullName>
    </recommendedName>
</protein>
<keyword evidence="4 12" id="KW-0963">Cytoplasm</keyword>
<keyword evidence="11 12" id="KW-0742">SOS response</keyword>
<dbReference type="AlphaFoldDB" id="A0A1M5YH47"/>
<dbReference type="GO" id="GO:0005737">
    <property type="term" value="C:cytoplasm"/>
    <property type="evidence" value="ECO:0007669"/>
    <property type="project" value="UniProtKB-SubCell"/>
</dbReference>
<dbReference type="Pfam" id="PF02463">
    <property type="entry name" value="SMC_N"/>
    <property type="match status" value="1"/>
</dbReference>
<dbReference type="PROSITE" id="PS00617">
    <property type="entry name" value="RECF_1"/>
    <property type="match status" value="1"/>
</dbReference>
<keyword evidence="7 12" id="KW-0227">DNA damage</keyword>
<feature type="binding site" evidence="12">
    <location>
        <begin position="30"/>
        <end position="37"/>
    </location>
    <ligand>
        <name>ATP</name>
        <dbReference type="ChEBI" id="CHEBI:30616"/>
    </ligand>
</feature>
<evidence type="ECO:0000256" key="4">
    <source>
        <dbReference type="ARBA" id="ARBA00022490"/>
    </source>
</evidence>
<evidence type="ECO:0000256" key="11">
    <source>
        <dbReference type="ARBA" id="ARBA00023236"/>
    </source>
</evidence>
<dbReference type="SUPFAM" id="SSF52540">
    <property type="entry name" value="P-loop containing nucleoside triphosphate hydrolases"/>
    <property type="match status" value="1"/>
</dbReference>
<evidence type="ECO:0000313" key="15">
    <source>
        <dbReference type="EMBL" id="SHI11198.1"/>
    </source>
</evidence>
<dbReference type="GO" id="GO:0005524">
    <property type="term" value="F:ATP binding"/>
    <property type="evidence" value="ECO:0007669"/>
    <property type="project" value="UniProtKB-UniRule"/>
</dbReference>
<dbReference type="PROSITE" id="PS00618">
    <property type="entry name" value="RECF_2"/>
    <property type="match status" value="1"/>
</dbReference>
<feature type="domain" description="RecF/RecN/SMC N-terminal" evidence="14">
    <location>
        <begin position="2"/>
        <end position="338"/>
    </location>
</feature>
<keyword evidence="5 12" id="KW-0235">DNA replication</keyword>
<dbReference type="InterPro" id="IPR027417">
    <property type="entry name" value="P-loop_NTPase"/>
</dbReference>
<keyword evidence="9 12" id="KW-0238">DNA-binding</keyword>
<evidence type="ECO:0000256" key="10">
    <source>
        <dbReference type="ARBA" id="ARBA00023204"/>
    </source>
</evidence>
<dbReference type="PANTHER" id="PTHR32182:SF0">
    <property type="entry name" value="DNA REPLICATION AND REPAIR PROTEIN RECF"/>
    <property type="match status" value="1"/>
</dbReference>
<keyword evidence="8 12" id="KW-0067">ATP-binding</keyword>
<dbReference type="Proteomes" id="UP000184526">
    <property type="component" value="Unassembled WGS sequence"/>
</dbReference>
<evidence type="ECO:0000313" key="16">
    <source>
        <dbReference type="Proteomes" id="UP000184526"/>
    </source>
</evidence>
<comment type="function">
    <text evidence="12 13">The RecF protein is involved in DNA metabolism; it is required for DNA replication and normal SOS inducibility. RecF binds preferentially to single-stranded, linear DNA. It also seems to bind ATP.</text>
</comment>
<keyword evidence="16" id="KW-1185">Reference proteome</keyword>
<keyword evidence="10 12" id="KW-0234">DNA repair</keyword>
<keyword evidence="6 12" id="KW-0547">Nucleotide-binding</keyword>
<dbReference type="GO" id="GO:0003697">
    <property type="term" value="F:single-stranded DNA binding"/>
    <property type="evidence" value="ECO:0007669"/>
    <property type="project" value="UniProtKB-UniRule"/>
</dbReference>
<dbReference type="EMBL" id="FQXP01000014">
    <property type="protein sequence ID" value="SHI11198.1"/>
    <property type="molecule type" value="Genomic_DNA"/>
</dbReference>
<evidence type="ECO:0000256" key="5">
    <source>
        <dbReference type="ARBA" id="ARBA00022705"/>
    </source>
</evidence>
<name>A0A1M5YH47_9CLOT</name>
<gene>
    <name evidence="12" type="primary">recF</name>
    <name evidence="15" type="ORF">SAMN02745196_02935</name>
</gene>
<dbReference type="STRING" id="1121306.SAMN02745196_02935"/>
<dbReference type="NCBIfam" id="TIGR00611">
    <property type="entry name" value="recf"/>
    <property type="match status" value="1"/>
</dbReference>
<evidence type="ECO:0000256" key="9">
    <source>
        <dbReference type="ARBA" id="ARBA00023125"/>
    </source>
</evidence>
<evidence type="ECO:0000256" key="1">
    <source>
        <dbReference type="ARBA" id="ARBA00004496"/>
    </source>
</evidence>
<dbReference type="HAMAP" id="MF_00365">
    <property type="entry name" value="RecF"/>
    <property type="match status" value="1"/>
</dbReference>
<evidence type="ECO:0000256" key="8">
    <source>
        <dbReference type="ARBA" id="ARBA00022840"/>
    </source>
</evidence>
<dbReference type="InterPro" id="IPR001238">
    <property type="entry name" value="DNA-binding_RecF"/>
</dbReference>
<dbReference type="GO" id="GO:0006302">
    <property type="term" value="P:double-strand break repair"/>
    <property type="evidence" value="ECO:0007669"/>
    <property type="project" value="TreeGrafter"/>
</dbReference>
<dbReference type="GO" id="GO:0000731">
    <property type="term" value="P:DNA synthesis involved in DNA repair"/>
    <property type="evidence" value="ECO:0007669"/>
    <property type="project" value="TreeGrafter"/>
</dbReference>
<dbReference type="RefSeq" id="WP_072832745.1">
    <property type="nucleotide sequence ID" value="NZ_FQXP01000014.1"/>
</dbReference>
<dbReference type="OrthoDB" id="9803889at2"/>
<evidence type="ECO:0000256" key="13">
    <source>
        <dbReference type="RuleBase" id="RU000578"/>
    </source>
</evidence>
<proteinExistence type="inferred from homology"/>
<dbReference type="Gene3D" id="3.40.50.300">
    <property type="entry name" value="P-loop containing nucleotide triphosphate hydrolases"/>
    <property type="match status" value="1"/>
</dbReference>